<keyword evidence="2" id="KW-1185">Reference proteome</keyword>
<dbReference type="AlphaFoldDB" id="A0A8J7CIT4"/>
<dbReference type="Pfam" id="PF20099">
    <property type="entry name" value="DUF6489"/>
    <property type="match status" value="1"/>
</dbReference>
<name>A0A8J7CIT4_9RHOB</name>
<sequence length="79" mass="8967">MKVKIDVDMTPMEARELMGLPDVRPMQEAWLDKMNAKLEEHMDQLTPEAMIQNWMKAAGGNAEIMADFMSAFMNMSSKG</sequence>
<gene>
    <name evidence="1" type="ORF">ICN82_01550</name>
</gene>
<accession>A0A8J7CIT4</accession>
<dbReference type="EMBL" id="JACVXA010000004">
    <property type="protein sequence ID" value="MBE3636886.1"/>
    <property type="molecule type" value="Genomic_DNA"/>
</dbReference>
<dbReference type="InterPro" id="IPR045502">
    <property type="entry name" value="DUF6489"/>
</dbReference>
<dbReference type="Proteomes" id="UP000609121">
    <property type="component" value="Unassembled WGS sequence"/>
</dbReference>
<proteinExistence type="predicted"/>
<protein>
    <submittedName>
        <fullName evidence="1">Uncharacterized protein</fullName>
    </submittedName>
</protein>
<evidence type="ECO:0000313" key="2">
    <source>
        <dbReference type="Proteomes" id="UP000609121"/>
    </source>
</evidence>
<evidence type="ECO:0000313" key="1">
    <source>
        <dbReference type="EMBL" id="MBE3636886.1"/>
    </source>
</evidence>
<comment type="caution">
    <text evidence="1">The sequence shown here is derived from an EMBL/GenBank/DDBJ whole genome shotgun (WGS) entry which is preliminary data.</text>
</comment>
<reference evidence="1" key="1">
    <citation type="submission" date="2020-09" db="EMBL/GenBank/DDBJ databases">
        <title>A novel bacterium of genus Mangrovicoccus, isolated from South China Sea.</title>
        <authorList>
            <person name="Huang H."/>
            <person name="Mo K."/>
            <person name="Hu Y."/>
        </authorList>
    </citation>
    <scope>NUCLEOTIDE SEQUENCE</scope>
    <source>
        <strain evidence="1">HB182678</strain>
    </source>
</reference>
<organism evidence="1 2">
    <name type="scientific">Mangrovicoccus algicola</name>
    <dbReference type="NCBI Taxonomy" id="2771008"/>
    <lineage>
        <taxon>Bacteria</taxon>
        <taxon>Pseudomonadati</taxon>
        <taxon>Pseudomonadota</taxon>
        <taxon>Alphaproteobacteria</taxon>
        <taxon>Rhodobacterales</taxon>
        <taxon>Paracoccaceae</taxon>
        <taxon>Mangrovicoccus</taxon>
    </lineage>
</organism>
<dbReference type="RefSeq" id="WP_193179077.1">
    <property type="nucleotide sequence ID" value="NZ_JACVXA010000004.1"/>
</dbReference>